<dbReference type="Proteomes" id="UP000199392">
    <property type="component" value="Unassembled WGS sequence"/>
</dbReference>
<dbReference type="InterPro" id="IPR036188">
    <property type="entry name" value="FAD/NAD-bd_sf"/>
</dbReference>
<keyword evidence="6" id="KW-1185">Reference proteome</keyword>
<organism evidence="5 6">
    <name type="scientific">Alloyangia pacifica</name>
    <dbReference type="NCBI Taxonomy" id="311180"/>
    <lineage>
        <taxon>Bacteria</taxon>
        <taxon>Pseudomonadati</taxon>
        <taxon>Pseudomonadota</taxon>
        <taxon>Alphaproteobacteria</taxon>
        <taxon>Rhodobacterales</taxon>
        <taxon>Roseobacteraceae</taxon>
        <taxon>Alloyangia</taxon>
    </lineage>
</organism>
<feature type="domain" description="FAD/NAD(P)-binding" evidence="4">
    <location>
        <begin position="5"/>
        <end position="312"/>
    </location>
</feature>
<dbReference type="STRING" id="311180.SAMN04488050_109191"/>
<accession>A0A1I6V0K8</accession>
<evidence type="ECO:0000259" key="4">
    <source>
        <dbReference type="Pfam" id="PF07992"/>
    </source>
</evidence>
<evidence type="ECO:0000313" key="5">
    <source>
        <dbReference type="EMBL" id="SFT07271.1"/>
    </source>
</evidence>
<dbReference type="SUPFAM" id="SSF51905">
    <property type="entry name" value="FAD/NAD(P)-binding domain"/>
    <property type="match status" value="1"/>
</dbReference>
<dbReference type="InterPro" id="IPR017224">
    <property type="entry name" value="Opine_Oxase_asu/HCN_bsu"/>
</dbReference>
<feature type="domain" description="BFD-like [2Fe-2S]-binding" evidence="3">
    <location>
        <begin position="373"/>
        <end position="426"/>
    </location>
</feature>
<evidence type="ECO:0000313" key="6">
    <source>
        <dbReference type="Proteomes" id="UP000199392"/>
    </source>
</evidence>
<dbReference type="Gene3D" id="3.50.50.60">
    <property type="entry name" value="FAD/NAD(P)-binding domain"/>
    <property type="match status" value="3"/>
</dbReference>
<dbReference type="InterPro" id="IPR051691">
    <property type="entry name" value="Metab_Enz_Cyan_OpOx_G3PDH"/>
</dbReference>
<gene>
    <name evidence="5" type="ORF">SAMN04488050_109191</name>
</gene>
<dbReference type="GO" id="GO:0016491">
    <property type="term" value="F:oxidoreductase activity"/>
    <property type="evidence" value="ECO:0007669"/>
    <property type="project" value="UniProtKB-KW"/>
</dbReference>
<dbReference type="Pfam" id="PF04324">
    <property type="entry name" value="Fer2_BFD"/>
    <property type="match status" value="1"/>
</dbReference>
<dbReference type="RefSeq" id="WP_092429508.1">
    <property type="nucleotide sequence ID" value="NZ_FNCL01000014.1"/>
</dbReference>
<dbReference type="InterPro" id="IPR023753">
    <property type="entry name" value="FAD/NAD-binding_dom"/>
</dbReference>
<dbReference type="Pfam" id="PF07992">
    <property type="entry name" value="Pyr_redox_2"/>
    <property type="match status" value="1"/>
</dbReference>
<dbReference type="OrthoDB" id="9801699at2"/>
<dbReference type="PANTHER" id="PTHR42949:SF3">
    <property type="entry name" value="ANAEROBIC GLYCEROL-3-PHOSPHATE DEHYDROGENASE SUBUNIT B"/>
    <property type="match status" value="1"/>
</dbReference>
<evidence type="ECO:0000256" key="1">
    <source>
        <dbReference type="ARBA" id="ARBA00023002"/>
    </source>
</evidence>
<dbReference type="CDD" id="cd19946">
    <property type="entry name" value="GlpA-like_Fer2_BFD-like"/>
    <property type="match status" value="1"/>
</dbReference>
<name>A0A1I6V0K8_9RHOB</name>
<keyword evidence="1" id="KW-0560">Oxidoreductase</keyword>
<evidence type="ECO:0000256" key="2">
    <source>
        <dbReference type="SAM" id="MobiDB-lite"/>
    </source>
</evidence>
<sequence>MSLPFVVVGAGPAGIAAAEVFVDAGCEVVLLDENTAPGGQGYRRLGNESDKRATQLLGASSEGSYRAFHARADAVTAKVDYRPGTTVWHVMDNVLQLSRGTVLDEIEARAIVFATGASERILPVPGWTKPGVYGLGGAQTLLKRSFAAIGKRTVFCGSSPLLYLVAAQYHRAGATVAAVLDTSPKAGKLQALPGLAARPGLLAEGLRSRIALMRAGIPVHDGVSLEAITGTEGVAGLSWRDARGRAQTTDCDAVGLGHGLRPESQLAEIAGAEMVYDDGLRTWVPSGTEATAVAPGIYTAGDARRIRGAEAALISGARAAAAALKDAGVAPGHGAIPAESALDAHDRFQSGLRKAFAWPRGAEAVAALPDDTVICRCEHVTAGTLRTLLREGRAEGDPNRVKALSRVGMGRCQGRFCGAAAIEIIEAAAVPTSGTTSEPGRLRAQPPVRPVPIFSNPEEDLS</sequence>
<reference evidence="6" key="1">
    <citation type="submission" date="2016-10" db="EMBL/GenBank/DDBJ databases">
        <authorList>
            <person name="Varghese N."/>
            <person name="Submissions S."/>
        </authorList>
    </citation>
    <scope>NUCLEOTIDE SEQUENCE [LARGE SCALE GENOMIC DNA]</scope>
    <source>
        <strain evidence="6">DSM 26894</strain>
    </source>
</reference>
<feature type="region of interest" description="Disordered" evidence="2">
    <location>
        <begin position="432"/>
        <end position="462"/>
    </location>
</feature>
<dbReference type="Gene3D" id="1.10.10.1100">
    <property type="entry name" value="BFD-like [2Fe-2S]-binding domain"/>
    <property type="match status" value="1"/>
</dbReference>
<dbReference type="InterPro" id="IPR041854">
    <property type="entry name" value="BFD-like_2Fe2S-bd_dom_sf"/>
</dbReference>
<protein>
    <submittedName>
        <fullName evidence="5">NADPH-dependent 2,4-dienoyl-CoA reductase, sulfur reductase</fullName>
    </submittedName>
</protein>
<dbReference type="EMBL" id="FOZW01000009">
    <property type="protein sequence ID" value="SFT07271.1"/>
    <property type="molecule type" value="Genomic_DNA"/>
</dbReference>
<evidence type="ECO:0000259" key="3">
    <source>
        <dbReference type="Pfam" id="PF04324"/>
    </source>
</evidence>
<dbReference type="AlphaFoldDB" id="A0A1I6V0K8"/>
<proteinExistence type="predicted"/>
<dbReference type="PANTHER" id="PTHR42949">
    <property type="entry name" value="ANAEROBIC GLYCEROL-3-PHOSPHATE DEHYDROGENASE SUBUNIT B"/>
    <property type="match status" value="1"/>
</dbReference>
<dbReference type="PIRSF" id="PIRSF037495">
    <property type="entry name" value="Opine_OX_OoxA/HcnB"/>
    <property type="match status" value="1"/>
</dbReference>
<dbReference type="PRINTS" id="PR00469">
    <property type="entry name" value="PNDRDTASEII"/>
</dbReference>
<dbReference type="InterPro" id="IPR007419">
    <property type="entry name" value="BFD-like_2Fe2S-bd_dom"/>
</dbReference>
<dbReference type="PRINTS" id="PR00368">
    <property type="entry name" value="FADPNR"/>
</dbReference>